<accession>A0ABP1DBV5</accession>
<keyword evidence="3" id="KW-1185">Reference proteome</keyword>
<evidence type="ECO:0000313" key="2">
    <source>
        <dbReference type="EMBL" id="CAL1704052.1"/>
    </source>
</evidence>
<dbReference type="Proteomes" id="UP001497453">
    <property type="component" value="Chromosome 3"/>
</dbReference>
<evidence type="ECO:0000313" key="3">
    <source>
        <dbReference type="Proteomes" id="UP001497453"/>
    </source>
</evidence>
<sequence>MRFFSSLLAVVPAILAVQGSALVARQSGVGVGGTIVAPAAGSTIINGEPFPFQYNNNHVCQDGYSPIHVYLTATAPTAADVSSSGTIANALHYFGLYTIANFGLPPMNSPPPTFTAPALSYEGEFFLAVVETYLTCPPDGHTAYGLSSNPVEYQA</sequence>
<organism evidence="2 3">
    <name type="scientific">Somion occarium</name>
    <dbReference type="NCBI Taxonomy" id="3059160"/>
    <lineage>
        <taxon>Eukaryota</taxon>
        <taxon>Fungi</taxon>
        <taxon>Dikarya</taxon>
        <taxon>Basidiomycota</taxon>
        <taxon>Agaricomycotina</taxon>
        <taxon>Agaricomycetes</taxon>
        <taxon>Polyporales</taxon>
        <taxon>Cerrenaceae</taxon>
        <taxon>Somion</taxon>
    </lineage>
</organism>
<feature type="chain" id="PRO_5047515016" evidence="1">
    <location>
        <begin position="17"/>
        <end position="155"/>
    </location>
</feature>
<protein>
    <submittedName>
        <fullName evidence="2">Uncharacterized protein</fullName>
    </submittedName>
</protein>
<reference evidence="3" key="1">
    <citation type="submission" date="2024-04" db="EMBL/GenBank/DDBJ databases">
        <authorList>
            <person name="Shaw F."/>
            <person name="Minotto A."/>
        </authorList>
    </citation>
    <scope>NUCLEOTIDE SEQUENCE [LARGE SCALE GENOMIC DNA]</scope>
</reference>
<evidence type="ECO:0000256" key="1">
    <source>
        <dbReference type="SAM" id="SignalP"/>
    </source>
</evidence>
<keyword evidence="1" id="KW-0732">Signal</keyword>
<name>A0ABP1DBV5_9APHY</name>
<proteinExistence type="predicted"/>
<gene>
    <name evidence="2" type="ORF">GFSPODELE1_LOCUS4825</name>
</gene>
<feature type="signal peptide" evidence="1">
    <location>
        <begin position="1"/>
        <end position="16"/>
    </location>
</feature>
<dbReference type="EMBL" id="OZ037946">
    <property type="protein sequence ID" value="CAL1704052.1"/>
    <property type="molecule type" value="Genomic_DNA"/>
</dbReference>